<organism evidence="2">
    <name type="scientific">Anopheles sinensis</name>
    <name type="common">Mosquito</name>
    <dbReference type="NCBI Taxonomy" id="74873"/>
    <lineage>
        <taxon>Eukaryota</taxon>
        <taxon>Metazoa</taxon>
        <taxon>Ecdysozoa</taxon>
        <taxon>Arthropoda</taxon>
        <taxon>Hexapoda</taxon>
        <taxon>Insecta</taxon>
        <taxon>Pterygota</taxon>
        <taxon>Neoptera</taxon>
        <taxon>Endopterygota</taxon>
        <taxon>Diptera</taxon>
        <taxon>Nematocera</taxon>
        <taxon>Culicoidea</taxon>
        <taxon>Culicidae</taxon>
        <taxon>Anophelinae</taxon>
        <taxon>Anopheles</taxon>
    </lineage>
</organism>
<proteinExistence type="predicted"/>
<protein>
    <submittedName>
        <fullName evidence="2 3">Uncharacterized protein</fullName>
    </submittedName>
</protein>
<keyword evidence="4" id="KW-1185">Reference proteome</keyword>
<reference evidence="2 4" key="1">
    <citation type="journal article" date="2014" name="BMC Genomics">
        <title>Genome sequence of Anopheles sinensis provides insight into genetics basis of mosquito competence for malaria parasites.</title>
        <authorList>
            <person name="Zhou D."/>
            <person name="Zhang D."/>
            <person name="Ding G."/>
            <person name="Shi L."/>
            <person name="Hou Q."/>
            <person name="Ye Y."/>
            <person name="Xu Y."/>
            <person name="Zhou H."/>
            <person name="Xiong C."/>
            <person name="Li S."/>
            <person name="Yu J."/>
            <person name="Hong S."/>
            <person name="Yu X."/>
            <person name="Zou P."/>
            <person name="Chen C."/>
            <person name="Chang X."/>
            <person name="Wang W."/>
            <person name="Lv Y."/>
            <person name="Sun Y."/>
            <person name="Ma L."/>
            <person name="Shen B."/>
            <person name="Zhu C."/>
        </authorList>
    </citation>
    <scope>NUCLEOTIDE SEQUENCE [LARGE SCALE GENOMIC DNA]</scope>
</reference>
<dbReference type="Proteomes" id="UP000030765">
    <property type="component" value="Unassembled WGS sequence"/>
</dbReference>
<evidence type="ECO:0000313" key="4">
    <source>
        <dbReference type="Proteomes" id="UP000030765"/>
    </source>
</evidence>
<evidence type="ECO:0000256" key="1">
    <source>
        <dbReference type="SAM" id="MobiDB-lite"/>
    </source>
</evidence>
<reference evidence="3" key="2">
    <citation type="submission" date="2020-05" db="UniProtKB">
        <authorList>
            <consortium name="EnsemblMetazoa"/>
        </authorList>
    </citation>
    <scope>IDENTIFICATION</scope>
</reference>
<sequence length="91" mass="9586">MNTTVADISGHSDDRWTGRPPKGHSRRDAARKNVRSCRGRNREIGVSCVGVAVFHRTTTVAVERNLPSSLSGGGGVLVEEEAGGLMSVAAI</sequence>
<evidence type="ECO:0000313" key="3">
    <source>
        <dbReference type="EnsemblMetazoa" id="ASIC006207-PA"/>
    </source>
</evidence>
<dbReference type="VEuPathDB" id="VectorBase:ASIC006207"/>
<evidence type="ECO:0000313" key="2">
    <source>
        <dbReference type="EMBL" id="KFB38891.1"/>
    </source>
</evidence>
<accession>A0A084VLP7</accession>
<feature type="region of interest" description="Disordered" evidence="1">
    <location>
        <begin position="1"/>
        <end position="36"/>
    </location>
</feature>
<dbReference type="EnsemblMetazoa" id="ASIC006207-RA">
    <property type="protein sequence ID" value="ASIC006207-PA"/>
    <property type="gene ID" value="ASIC006207"/>
</dbReference>
<dbReference type="EMBL" id="KE524974">
    <property type="protein sequence ID" value="KFB38891.1"/>
    <property type="molecule type" value="Genomic_DNA"/>
</dbReference>
<gene>
    <name evidence="2" type="ORF">ZHAS_00006207</name>
</gene>
<name>A0A084VLP7_ANOSI</name>
<dbReference type="AlphaFoldDB" id="A0A084VLP7"/>
<dbReference type="EMBL" id="ATLV01014537">
    <property type="status" value="NOT_ANNOTATED_CDS"/>
    <property type="molecule type" value="Genomic_DNA"/>
</dbReference>